<proteinExistence type="predicted"/>
<dbReference type="InterPro" id="IPR023353">
    <property type="entry name" value="LemA-like_dom_sf"/>
</dbReference>
<dbReference type="SUPFAM" id="SSF140478">
    <property type="entry name" value="LemA-like"/>
    <property type="match status" value="1"/>
</dbReference>
<sequence>MKSYILYTVLAVLVFWYLTFSASRLDRLHHRVETSWATLDSLLQRRAAIALEVARSAITDPATSLLLTASAYQARSADIEDRSSAESVLSGALGMMLSERESIVAKSDQALLAELEQLTDKIKVSIAIHVEAVNRTQLIRRKLVFRVFRLAGTAPLPVTYEFEADAI</sequence>
<organism evidence="1">
    <name type="scientific">freshwater metagenome</name>
    <dbReference type="NCBI Taxonomy" id="449393"/>
    <lineage>
        <taxon>unclassified sequences</taxon>
        <taxon>metagenomes</taxon>
        <taxon>ecological metagenomes</taxon>
    </lineage>
</organism>
<name>A0A094PXA1_9ZZZZ</name>
<gene>
    <name evidence="1" type="ORF">GM50_16420</name>
</gene>
<accession>A0A094PXA1</accession>
<dbReference type="EMBL" id="JNSK01000085">
    <property type="protein sequence ID" value="KGA15762.1"/>
    <property type="molecule type" value="Genomic_DNA"/>
</dbReference>
<evidence type="ECO:0008006" key="2">
    <source>
        <dbReference type="Google" id="ProtNLM"/>
    </source>
</evidence>
<protein>
    <recommendedName>
        <fullName evidence="2">LemA family protein</fullName>
    </recommendedName>
</protein>
<evidence type="ECO:0000313" key="1">
    <source>
        <dbReference type="EMBL" id="KGA15762.1"/>
    </source>
</evidence>
<reference evidence="1" key="1">
    <citation type="submission" date="2014-05" db="EMBL/GenBank/DDBJ databases">
        <title>Key roles for freshwater Actinobacteria revealed by deep metagenomic sequencing.</title>
        <authorList>
            <person name="Ghai R."/>
            <person name="Mizuno C.M."/>
            <person name="Picazo A."/>
            <person name="Camacho A."/>
            <person name="Rodriguez-Valera F."/>
        </authorList>
    </citation>
    <scope>NUCLEOTIDE SEQUENCE</scope>
</reference>
<dbReference type="Gene3D" id="1.20.1440.20">
    <property type="entry name" value="LemA-like domain"/>
    <property type="match status" value="1"/>
</dbReference>
<dbReference type="AlphaFoldDB" id="A0A094PXA1"/>
<comment type="caution">
    <text evidence="1">The sequence shown here is derived from an EMBL/GenBank/DDBJ whole genome shotgun (WGS) entry which is preliminary data.</text>
</comment>